<dbReference type="FunFam" id="3.30.70.270:FF:000001">
    <property type="entry name" value="Diguanylate cyclase domain protein"/>
    <property type="match status" value="1"/>
</dbReference>
<dbReference type="Gene3D" id="3.30.450.40">
    <property type="match status" value="1"/>
</dbReference>
<dbReference type="EMBL" id="DSTT01000003">
    <property type="protein sequence ID" value="HFK23546.1"/>
    <property type="molecule type" value="Genomic_DNA"/>
</dbReference>
<dbReference type="GO" id="GO:1902201">
    <property type="term" value="P:negative regulation of bacterial-type flagellum-dependent cell motility"/>
    <property type="evidence" value="ECO:0007669"/>
    <property type="project" value="TreeGrafter"/>
</dbReference>
<accession>A0A7C3NG53</accession>
<dbReference type="InterPro" id="IPR050469">
    <property type="entry name" value="Diguanylate_Cyclase"/>
</dbReference>
<dbReference type="InterPro" id="IPR003018">
    <property type="entry name" value="GAF"/>
</dbReference>
<dbReference type="Gene3D" id="3.30.70.270">
    <property type="match status" value="1"/>
</dbReference>
<comment type="caution">
    <text evidence="3">The sequence shown here is derived from an EMBL/GenBank/DDBJ whole genome shotgun (WGS) entry which is preliminary data.</text>
</comment>
<dbReference type="SUPFAM" id="SSF55781">
    <property type="entry name" value="GAF domain-like"/>
    <property type="match status" value="2"/>
</dbReference>
<feature type="transmembrane region" description="Helical" evidence="1">
    <location>
        <begin position="194"/>
        <end position="216"/>
    </location>
</feature>
<feature type="transmembrane region" description="Helical" evidence="1">
    <location>
        <begin position="123"/>
        <end position="140"/>
    </location>
</feature>
<reference evidence="3" key="1">
    <citation type="journal article" date="2020" name="mSystems">
        <title>Genome- and Community-Level Interaction Insights into Carbon Utilization and Element Cycling Functions of Hydrothermarchaeota in Hydrothermal Sediment.</title>
        <authorList>
            <person name="Zhou Z."/>
            <person name="Liu Y."/>
            <person name="Xu W."/>
            <person name="Pan J."/>
            <person name="Luo Z.H."/>
            <person name="Li M."/>
        </authorList>
    </citation>
    <scope>NUCLEOTIDE SEQUENCE [LARGE SCALE GENOMIC DNA]</scope>
    <source>
        <strain evidence="3">SpSt-464</strain>
    </source>
</reference>
<keyword evidence="1" id="KW-0812">Transmembrane</keyword>
<gene>
    <name evidence="3" type="ORF">ENS15_02685</name>
</gene>
<feature type="domain" description="GGDEF" evidence="2">
    <location>
        <begin position="532"/>
        <end position="665"/>
    </location>
</feature>
<dbReference type="AlphaFoldDB" id="A0A7C3NG53"/>
<keyword evidence="1" id="KW-0472">Membrane</keyword>
<dbReference type="SUPFAM" id="SSF55073">
    <property type="entry name" value="Nucleotide cyclase"/>
    <property type="match status" value="1"/>
</dbReference>
<evidence type="ECO:0000256" key="1">
    <source>
        <dbReference type="SAM" id="Phobius"/>
    </source>
</evidence>
<sequence length="665" mass="77808">MRNLNLSVSILIIFIISLIFNVNFNFKIDFLYQLILTVIFSIFLSLYFIRFFFYLNHLIFLIPITFVVPFLEQNFGWFVYFVILSLSTVLQILDYERKKVFLYFVIFAIFLWIRTIFFNHDRIIFSVFITFLTTLSFFLTGREKSKKKNLEERYENITSKNKIIEVSPFMLEKEKILNDDYEKNRMILNSIDEAIISLLSTLKIVLNCNSAIFFLYNKNKDHLFIESGISSEEINLKKTVSNRENFLYSVVTDLKNIKDNFFTGDISKLSLYKNDTVIRSIISLPVIKSGECVGVLYVDDGNEEKFTDKDMQTTKLFSDQIGMILNFAEYAQQAKTEATVISILNDITHKLSKTFDFEEIIRIITESLRMLISYKNYFLVSINKDNLKIVMTDSNIKNLPDYISENSFLYLALKDEVFYKTNLKDREIPIHLFYEGDNIGLFDAAISIPIFLDEENKIFLTLISEEKISIDSAKIFLLNFISDISKTASEKSFLYQKTKDLAIKDGLTGIFNHRFFQDELSRILLNAERSEKKVSLALLDIDHFKKFNDTYGHQTGDLVLKHIANILNESVRKTDLVARYGGEEFVIVLTNIKDDSFQNVFENIRKKIEERKIKIEEEELKVTVSIGFSLFPDDTKEKNLLINYADIALYKAKEFGRNRVVRYQK</sequence>
<dbReference type="SMART" id="SM00267">
    <property type="entry name" value="GGDEF"/>
    <property type="match status" value="1"/>
</dbReference>
<dbReference type="InterPro" id="IPR000160">
    <property type="entry name" value="GGDEF_dom"/>
</dbReference>
<feature type="transmembrane region" description="Helical" evidence="1">
    <location>
        <begin position="6"/>
        <end position="24"/>
    </location>
</feature>
<evidence type="ECO:0000313" key="3">
    <source>
        <dbReference type="EMBL" id="HFK23546.1"/>
    </source>
</evidence>
<proteinExistence type="predicted"/>
<dbReference type="GO" id="GO:0043709">
    <property type="term" value="P:cell adhesion involved in single-species biofilm formation"/>
    <property type="evidence" value="ECO:0007669"/>
    <property type="project" value="TreeGrafter"/>
</dbReference>
<dbReference type="SMART" id="SM00065">
    <property type="entry name" value="GAF"/>
    <property type="match status" value="1"/>
</dbReference>
<dbReference type="Pfam" id="PF01590">
    <property type="entry name" value="GAF"/>
    <property type="match status" value="1"/>
</dbReference>
<feature type="transmembrane region" description="Helical" evidence="1">
    <location>
        <begin position="31"/>
        <end position="55"/>
    </location>
</feature>
<dbReference type="NCBIfam" id="TIGR00254">
    <property type="entry name" value="GGDEF"/>
    <property type="match status" value="1"/>
</dbReference>
<protein>
    <submittedName>
        <fullName evidence="3">Sensor domain-containing diguanylate cyclase</fullName>
    </submittedName>
</protein>
<feature type="transmembrane region" description="Helical" evidence="1">
    <location>
        <begin position="75"/>
        <end position="93"/>
    </location>
</feature>
<dbReference type="GO" id="GO:0005886">
    <property type="term" value="C:plasma membrane"/>
    <property type="evidence" value="ECO:0007669"/>
    <property type="project" value="TreeGrafter"/>
</dbReference>
<dbReference type="PANTHER" id="PTHR45138:SF9">
    <property type="entry name" value="DIGUANYLATE CYCLASE DGCM-RELATED"/>
    <property type="match status" value="1"/>
</dbReference>
<organism evidence="3">
    <name type="scientific">candidate division WOR-3 bacterium</name>
    <dbReference type="NCBI Taxonomy" id="2052148"/>
    <lineage>
        <taxon>Bacteria</taxon>
        <taxon>Bacteria division WOR-3</taxon>
    </lineage>
</organism>
<dbReference type="PROSITE" id="PS50887">
    <property type="entry name" value="GGDEF"/>
    <property type="match status" value="1"/>
</dbReference>
<dbReference type="CDD" id="cd01949">
    <property type="entry name" value="GGDEF"/>
    <property type="match status" value="1"/>
</dbReference>
<dbReference type="InterPro" id="IPR029787">
    <property type="entry name" value="Nucleotide_cyclase"/>
</dbReference>
<name>A0A7C3NG53_UNCW3</name>
<evidence type="ECO:0000259" key="2">
    <source>
        <dbReference type="PROSITE" id="PS50887"/>
    </source>
</evidence>
<dbReference type="Pfam" id="PF00990">
    <property type="entry name" value="GGDEF"/>
    <property type="match status" value="1"/>
</dbReference>
<keyword evidence="1" id="KW-1133">Transmembrane helix</keyword>
<dbReference type="GO" id="GO:0052621">
    <property type="term" value="F:diguanylate cyclase activity"/>
    <property type="evidence" value="ECO:0007669"/>
    <property type="project" value="TreeGrafter"/>
</dbReference>
<feature type="transmembrane region" description="Helical" evidence="1">
    <location>
        <begin position="100"/>
        <end position="117"/>
    </location>
</feature>
<dbReference type="PANTHER" id="PTHR45138">
    <property type="entry name" value="REGULATORY COMPONENTS OF SENSORY TRANSDUCTION SYSTEM"/>
    <property type="match status" value="1"/>
</dbReference>
<dbReference type="InterPro" id="IPR029016">
    <property type="entry name" value="GAF-like_dom_sf"/>
</dbReference>
<dbReference type="InterPro" id="IPR043128">
    <property type="entry name" value="Rev_trsase/Diguanyl_cyclase"/>
</dbReference>